<keyword evidence="5 8" id="KW-1133">Transmembrane helix</keyword>
<evidence type="ECO:0000259" key="9">
    <source>
        <dbReference type="PROSITE" id="PS50253"/>
    </source>
</evidence>
<evidence type="ECO:0000256" key="4">
    <source>
        <dbReference type="ARBA" id="ARBA00022692"/>
    </source>
</evidence>
<comment type="similarity">
    <text evidence="2 7">Belongs to the cytochrome c oxidase subunit 3 family.</text>
</comment>
<keyword evidence="4 7" id="KW-0812">Transmembrane</keyword>
<organism evidence="10 11">
    <name type="scientific">Flavisolibacter ginsenosidimutans</name>
    <dbReference type="NCBI Taxonomy" id="661481"/>
    <lineage>
        <taxon>Bacteria</taxon>
        <taxon>Pseudomonadati</taxon>
        <taxon>Bacteroidota</taxon>
        <taxon>Chitinophagia</taxon>
        <taxon>Chitinophagales</taxon>
        <taxon>Chitinophagaceae</taxon>
        <taxon>Flavisolibacter</taxon>
    </lineage>
</organism>
<evidence type="ECO:0000256" key="6">
    <source>
        <dbReference type="ARBA" id="ARBA00023136"/>
    </source>
</evidence>
<dbReference type="GO" id="GO:0004129">
    <property type="term" value="F:cytochrome-c oxidase activity"/>
    <property type="evidence" value="ECO:0007669"/>
    <property type="project" value="InterPro"/>
</dbReference>
<dbReference type="InterPro" id="IPR013833">
    <property type="entry name" value="Cyt_c_oxidase_su3_a-hlx"/>
</dbReference>
<name>A0A5B8UD13_9BACT</name>
<feature type="transmembrane region" description="Helical" evidence="8">
    <location>
        <begin position="7"/>
        <end position="27"/>
    </location>
</feature>
<dbReference type="PANTHER" id="PTHR11403:SF2">
    <property type="entry name" value="CYTOCHROME BO(3) UBIQUINOL OXIDASE SUBUNIT 3"/>
    <property type="match status" value="1"/>
</dbReference>
<feature type="transmembrane region" description="Helical" evidence="8">
    <location>
        <begin position="75"/>
        <end position="92"/>
    </location>
</feature>
<evidence type="ECO:0000256" key="1">
    <source>
        <dbReference type="ARBA" id="ARBA00004651"/>
    </source>
</evidence>
<dbReference type="EMBL" id="CP042433">
    <property type="protein sequence ID" value="QEC54454.1"/>
    <property type="molecule type" value="Genomic_DNA"/>
</dbReference>
<protein>
    <submittedName>
        <fullName evidence="10">Heme-copper oxidase subunit III</fullName>
    </submittedName>
</protein>
<dbReference type="InterPro" id="IPR024791">
    <property type="entry name" value="Cyt_c/ubiquinol_Oxase_su3"/>
</dbReference>
<dbReference type="PANTHER" id="PTHR11403">
    <property type="entry name" value="CYTOCHROME C OXIDASE SUBUNIT III"/>
    <property type="match status" value="1"/>
</dbReference>
<dbReference type="InterPro" id="IPR035973">
    <property type="entry name" value="Cyt_c_oxidase_su3-like_sf"/>
</dbReference>
<evidence type="ECO:0000313" key="11">
    <source>
        <dbReference type="Proteomes" id="UP000321204"/>
    </source>
</evidence>
<evidence type="ECO:0000256" key="8">
    <source>
        <dbReference type="SAM" id="Phobius"/>
    </source>
</evidence>
<evidence type="ECO:0000256" key="5">
    <source>
        <dbReference type="ARBA" id="ARBA00022989"/>
    </source>
</evidence>
<proteinExistence type="inferred from homology"/>
<dbReference type="Gene3D" id="1.20.120.80">
    <property type="entry name" value="Cytochrome c oxidase, subunit III, four-helix bundle"/>
    <property type="match status" value="1"/>
</dbReference>
<dbReference type="Pfam" id="PF00510">
    <property type="entry name" value="COX3"/>
    <property type="match status" value="1"/>
</dbReference>
<evidence type="ECO:0000256" key="3">
    <source>
        <dbReference type="ARBA" id="ARBA00022475"/>
    </source>
</evidence>
<dbReference type="OrthoDB" id="9810850at2"/>
<dbReference type="KEGG" id="fgg:FSB75_00595"/>
<dbReference type="RefSeq" id="WP_146781397.1">
    <property type="nucleotide sequence ID" value="NZ_BAABIO010000006.1"/>
</dbReference>
<keyword evidence="6 8" id="KW-0472">Membrane</keyword>
<gene>
    <name evidence="10" type="ORF">FSB75_00595</name>
</gene>
<evidence type="ECO:0000313" key="10">
    <source>
        <dbReference type="EMBL" id="QEC54454.1"/>
    </source>
</evidence>
<evidence type="ECO:0000256" key="2">
    <source>
        <dbReference type="ARBA" id="ARBA00010581"/>
    </source>
</evidence>
<accession>A0A5B8UD13</accession>
<dbReference type="SUPFAM" id="SSF81452">
    <property type="entry name" value="Cytochrome c oxidase subunit III-like"/>
    <property type="match status" value="1"/>
</dbReference>
<feature type="transmembrane region" description="Helical" evidence="8">
    <location>
        <begin position="125"/>
        <end position="146"/>
    </location>
</feature>
<dbReference type="PROSITE" id="PS50253">
    <property type="entry name" value="COX3"/>
    <property type="match status" value="1"/>
</dbReference>
<comment type="subcellular location">
    <subcellularLocation>
        <location evidence="1 7">Cell membrane</location>
        <topology evidence="1 7">Multi-pass membrane protein</topology>
    </subcellularLocation>
</comment>
<sequence>MNRLMMKLTIGSEAVFFICLIVSYLFFWKSGNFQQEAAAHLHIKTTGLFTVLLLGSSFTFWRAEKAHSQQNNKGMKGWLIATILLGGIFLAGQGREYYNLINENVWISKSEFGSSFYTLTGFHGLHVFIGLIVLLIVLLLTMNGYLRDKGSTVVSTVGIYWHFVDAVWIFVFTTVYVLPYLL</sequence>
<dbReference type="Proteomes" id="UP000321204">
    <property type="component" value="Chromosome"/>
</dbReference>
<feature type="transmembrane region" description="Helical" evidence="8">
    <location>
        <begin position="47"/>
        <end position="63"/>
    </location>
</feature>
<evidence type="ECO:0000256" key="7">
    <source>
        <dbReference type="RuleBase" id="RU003376"/>
    </source>
</evidence>
<dbReference type="CDD" id="cd00386">
    <property type="entry name" value="Heme_Cu_Oxidase_III_like"/>
    <property type="match status" value="1"/>
</dbReference>
<dbReference type="InterPro" id="IPR000298">
    <property type="entry name" value="Cyt_c_oxidase-like_su3"/>
</dbReference>
<keyword evidence="3" id="KW-1003">Cell membrane</keyword>
<feature type="transmembrane region" description="Helical" evidence="8">
    <location>
        <begin position="158"/>
        <end position="178"/>
    </location>
</feature>
<keyword evidence="11" id="KW-1185">Reference proteome</keyword>
<dbReference type="AlphaFoldDB" id="A0A5B8UD13"/>
<dbReference type="GO" id="GO:0005886">
    <property type="term" value="C:plasma membrane"/>
    <property type="evidence" value="ECO:0007669"/>
    <property type="project" value="UniProtKB-SubCell"/>
</dbReference>
<dbReference type="GO" id="GO:0019646">
    <property type="term" value="P:aerobic electron transport chain"/>
    <property type="evidence" value="ECO:0007669"/>
    <property type="project" value="InterPro"/>
</dbReference>
<reference evidence="10 11" key="1">
    <citation type="journal article" date="2015" name="Int. J. Syst. Evol. Microbiol.">
        <title>Flavisolibacter ginsenosidimutans sp. nov., with ginsenoside-converting activity isolated from soil used for cultivating ginseng.</title>
        <authorList>
            <person name="Zhao Y."/>
            <person name="Liu Q."/>
            <person name="Kang M.S."/>
            <person name="Jin F."/>
            <person name="Yu H."/>
            <person name="Im W.T."/>
        </authorList>
    </citation>
    <scope>NUCLEOTIDE SEQUENCE [LARGE SCALE GENOMIC DNA]</scope>
    <source>
        <strain evidence="10 11">Gsoil 636</strain>
    </source>
</reference>
<feature type="domain" description="Heme-copper oxidase subunit III family profile" evidence="9">
    <location>
        <begin position="1"/>
        <end position="180"/>
    </location>
</feature>